<evidence type="ECO:0000313" key="3">
    <source>
        <dbReference type="Proteomes" id="UP000182763"/>
    </source>
</evidence>
<reference evidence="2" key="3">
    <citation type="submission" date="2017-09" db="EMBL/GenBank/DDBJ databases">
        <title>Depth-based differentiation of microbial function through sediment-hosted aquifers and enrichment of novel symbionts in the deep terrestrial subsurface.</title>
        <authorList>
            <person name="Probst A.J."/>
            <person name="Ladd B."/>
            <person name="Jarett J.K."/>
            <person name="Geller-Mcgrath D.E."/>
            <person name="Sieber C.M.K."/>
            <person name="Emerson J.B."/>
            <person name="Anantharaman K."/>
            <person name="Thomas B.C."/>
            <person name="Malmstrom R."/>
            <person name="Stieglmeier M."/>
            <person name="Klingl A."/>
            <person name="Woyke T."/>
            <person name="Ryan C.M."/>
            <person name="Banfield J.F."/>
        </authorList>
    </citation>
    <scope>NUCLEOTIDE SEQUENCE</scope>
    <source>
        <strain evidence="2">CG_4_8_14_3_um_filter_34_18</strain>
    </source>
</reference>
<accession>A0A1J5GGG2</accession>
<reference evidence="4" key="2">
    <citation type="submission" date="2017-09" db="EMBL/GenBank/DDBJ databases">
        <title>Depth-based differentiation of microbial function through sediment-hosted aquifers and enrichment of novel symbionts in the deep terrestrial subsurface.</title>
        <authorList>
            <person name="Probst A.J."/>
            <person name="Ladd B."/>
            <person name="Jarett J.K."/>
            <person name="Geller-Mcgrath D.E."/>
            <person name="Sieber C.M."/>
            <person name="Emerson J.B."/>
            <person name="Anantharaman K."/>
            <person name="Thomas B.C."/>
            <person name="Malmstrom R."/>
            <person name="Stieglmeier M."/>
            <person name="Klingl A."/>
            <person name="Woyke T."/>
            <person name="Ryan C.M."/>
            <person name="Banfield J.F."/>
        </authorList>
    </citation>
    <scope>NUCLEOTIDE SEQUENCE [LARGE SCALE GENOMIC DNA]</scope>
</reference>
<dbReference type="InterPro" id="IPR016541">
    <property type="entry name" value="UCP008505"/>
</dbReference>
<proteinExistence type="predicted"/>
<name>A0A1J5GGG2_9BACT</name>
<organism evidence="1 3">
    <name type="scientific">Candidatus Infernicultor aquiphilus</name>
    <dbReference type="NCBI Taxonomy" id="1805029"/>
    <lineage>
        <taxon>Bacteria</taxon>
        <taxon>Pseudomonadati</taxon>
        <taxon>Atribacterota</taxon>
        <taxon>Candidatus Phoenicimicrobiia</taxon>
        <taxon>Candidatus Pheonicimicrobiales</taxon>
        <taxon>Candidatus Phoenicimicrobiaceae</taxon>
        <taxon>Candidatus Infernicultor</taxon>
    </lineage>
</organism>
<protein>
    <submittedName>
        <fullName evidence="2">DUF4411 domain-containing protein</fullName>
    </submittedName>
</protein>
<dbReference type="STRING" id="1805029.AUK42_02925"/>
<reference evidence="1 3" key="1">
    <citation type="journal article" date="2016" name="Environ. Microbiol.">
        <title>Genomic resolution of a cold subsurface aquifer community provides metabolic insights for novel microbes adapted to high CO concentrations.</title>
        <authorList>
            <person name="Probst A.J."/>
            <person name="Castelle C.J."/>
            <person name="Singh A."/>
            <person name="Brown C.T."/>
            <person name="Anantharaman K."/>
            <person name="Sharon I."/>
            <person name="Hug L.A."/>
            <person name="Burstein D."/>
            <person name="Emerson J.B."/>
            <person name="Thomas B.C."/>
            <person name="Banfield J.F."/>
        </authorList>
    </citation>
    <scope>NUCLEOTIDE SEQUENCE [LARGE SCALE GENOMIC DNA]</scope>
    <source>
        <strain evidence="1">CG2_30_33_13</strain>
    </source>
</reference>
<dbReference type="Proteomes" id="UP000182763">
    <property type="component" value="Unassembled WGS sequence"/>
</dbReference>
<accession>A0A2M7KAW0</accession>
<dbReference type="EMBL" id="PFIP01000014">
    <property type="protein sequence ID" value="PIX35274.1"/>
    <property type="molecule type" value="Genomic_DNA"/>
</dbReference>
<dbReference type="Pfam" id="PF14367">
    <property type="entry name" value="DUF4411"/>
    <property type="match status" value="1"/>
</dbReference>
<dbReference type="AlphaFoldDB" id="A0A1J5GGG2"/>
<gene>
    <name evidence="1" type="ORF">AUK42_02925</name>
    <name evidence="2" type="ORF">COZ58_00630</name>
</gene>
<dbReference type="PIRSF" id="PIRSF008505">
    <property type="entry name" value="UCP008505"/>
    <property type="match status" value="1"/>
</dbReference>
<dbReference type="Proteomes" id="UP000231493">
    <property type="component" value="Unassembled WGS sequence"/>
</dbReference>
<evidence type="ECO:0000313" key="1">
    <source>
        <dbReference type="EMBL" id="OIP71885.1"/>
    </source>
</evidence>
<comment type="caution">
    <text evidence="1">The sequence shown here is derived from an EMBL/GenBank/DDBJ whole genome shotgun (WGS) entry which is preliminary data.</text>
</comment>
<evidence type="ECO:0000313" key="2">
    <source>
        <dbReference type="EMBL" id="PIX35274.1"/>
    </source>
</evidence>
<evidence type="ECO:0000313" key="4">
    <source>
        <dbReference type="Proteomes" id="UP000231493"/>
    </source>
</evidence>
<dbReference type="EMBL" id="MNYY01000056">
    <property type="protein sequence ID" value="OIP71885.1"/>
    <property type="molecule type" value="Genomic_DNA"/>
</dbReference>
<sequence length="164" mass="19498">MKMGQQRLFQVPVYFIDASALINITRYPGYPQELFPTIWIKLEDMAKGDELISHIEVYKEIEKRKDTIYEWCRQNKKMFKDINECQIKKLKEIETEYEPEYWNNETNKGGPWADPWLIALSICEDAIIVTDEKNAPNHIPYIASHFNIQCLNLIDFFKKIGIKY</sequence>